<dbReference type="InterPro" id="IPR050498">
    <property type="entry name" value="Ycf3"/>
</dbReference>
<dbReference type="Proteomes" id="UP000322327">
    <property type="component" value="Unassembled WGS sequence"/>
</dbReference>
<comment type="caution">
    <text evidence="3">The sequence shown here is derived from an EMBL/GenBank/DDBJ whole genome shotgun (WGS) entry which is preliminary data.</text>
</comment>
<sequence length="515" mass="62071">MYEEQEKLYRQCKDLYNRNDYINGLNIINKIVDDYNHNNNELFYEDKIDSLIKYLNINIENNIEKEKAYKCKAFLLYKNNQYKESIKYFREIINVPRYREYIYLFYLYIALCEYNLYKHEEALEYYNIAISEYEKSNNNNNYIILHNNKANTLQILGQYDEAIKEYDKVINNMDIKESKYDVFNNKGYCLQKLGKWEEALKTYNDSIKAINDCKNYEAYCYRTIILEKLKKDNSEIENSFNKFLDIINNNLSNKNFQRSYDIFSLILLIKNRLNKKSYEEIINKMLENDFSIKTKCDIENNSLYNYTSININTIKSILNEQLWLSHTNSFNDPVDPSIKQFKKYKEDYNYLLDSIKVGCLTTKKDNTLMWSHYADKHRGICIEYDIGKIYEKDNLIINKVDYKMPIITHKSIVDNETLEIDNINRLIELFSIKSNEWKYEKEYRILYYDKERKKDGILIDCPIKSICFGTETSEDDKNLIYEIVKNKKGNKIEFKEAKFKQDKLFEINIEDYKAN</sequence>
<dbReference type="AlphaFoldDB" id="A0A5C8G8F0"/>
<dbReference type="EMBL" id="SAYI01000005">
    <property type="protein sequence ID" value="TXJ58191.1"/>
    <property type="molecule type" value="Genomic_DNA"/>
</dbReference>
<dbReference type="PANTHER" id="PTHR44858:SF1">
    <property type="entry name" value="UDP-N-ACETYLGLUCOSAMINE--PEPTIDE N-ACETYLGLUCOSAMINYLTRANSFERASE SPINDLY-RELATED"/>
    <property type="match status" value="1"/>
</dbReference>
<dbReference type="Pfam" id="PF13174">
    <property type="entry name" value="TPR_6"/>
    <property type="match status" value="1"/>
</dbReference>
<dbReference type="SUPFAM" id="SSF48452">
    <property type="entry name" value="TPR-like"/>
    <property type="match status" value="1"/>
</dbReference>
<evidence type="ECO:0000313" key="3">
    <source>
        <dbReference type="EMBL" id="TXJ58191.1"/>
    </source>
</evidence>
<reference evidence="3 4" key="1">
    <citation type="journal article" date="1992" name="Lakartidningen">
        <title>[Penicillin V and not amoxicillin is the first choice preparation in acute otitis].</title>
        <authorList>
            <person name="Kamme C."/>
            <person name="Lundgren K."/>
            <person name="Prellner K."/>
        </authorList>
    </citation>
    <scope>NUCLEOTIDE SEQUENCE [LARGE SCALE GENOMIC DNA]</scope>
    <source>
        <strain evidence="3 4">PC3053II</strain>
    </source>
</reference>
<dbReference type="PANTHER" id="PTHR44858">
    <property type="entry name" value="TETRATRICOPEPTIDE REPEAT PROTEIN 6"/>
    <property type="match status" value="1"/>
</dbReference>
<dbReference type="InterPro" id="IPR021352">
    <property type="entry name" value="DUF2971"/>
</dbReference>
<dbReference type="RefSeq" id="WP_147530251.1">
    <property type="nucleotide sequence ID" value="NZ_SAYI01000005.1"/>
</dbReference>
<dbReference type="Pfam" id="PF11185">
    <property type="entry name" value="DUF2971"/>
    <property type="match status" value="1"/>
</dbReference>
<protein>
    <submittedName>
        <fullName evidence="3">DUF2971 domain-containing protein</fullName>
    </submittedName>
</protein>
<accession>A0A5C8G8F0</accession>
<keyword evidence="2" id="KW-0802">TPR repeat</keyword>
<dbReference type="InterPro" id="IPR019734">
    <property type="entry name" value="TPR_rpt"/>
</dbReference>
<name>A0A5C8G8F0_9SPIR</name>
<dbReference type="Pfam" id="PF13181">
    <property type="entry name" value="TPR_8"/>
    <property type="match status" value="2"/>
</dbReference>
<dbReference type="SMART" id="SM00028">
    <property type="entry name" value="TPR"/>
    <property type="match status" value="4"/>
</dbReference>
<evidence type="ECO:0000313" key="4">
    <source>
        <dbReference type="Proteomes" id="UP000322327"/>
    </source>
</evidence>
<gene>
    <name evidence="3" type="ORF">EPJ76_01700</name>
</gene>
<evidence type="ECO:0000256" key="1">
    <source>
        <dbReference type="ARBA" id="ARBA00022737"/>
    </source>
</evidence>
<dbReference type="Gene3D" id="1.25.40.10">
    <property type="entry name" value="Tetratricopeptide repeat domain"/>
    <property type="match status" value="2"/>
</dbReference>
<organism evidence="3 4">
    <name type="scientific">Brachyspira aalborgi</name>
    <dbReference type="NCBI Taxonomy" id="29522"/>
    <lineage>
        <taxon>Bacteria</taxon>
        <taxon>Pseudomonadati</taxon>
        <taxon>Spirochaetota</taxon>
        <taxon>Spirochaetia</taxon>
        <taxon>Brachyspirales</taxon>
        <taxon>Brachyspiraceae</taxon>
        <taxon>Brachyspira</taxon>
    </lineage>
</organism>
<evidence type="ECO:0000256" key="2">
    <source>
        <dbReference type="ARBA" id="ARBA00022803"/>
    </source>
</evidence>
<proteinExistence type="predicted"/>
<keyword evidence="1" id="KW-0677">Repeat</keyword>
<dbReference type="InterPro" id="IPR011990">
    <property type="entry name" value="TPR-like_helical_dom_sf"/>
</dbReference>